<feature type="domain" description="ATP synthase epsilon subunit C-terminal" evidence="13">
    <location>
        <begin position="86"/>
        <end position="131"/>
    </location>
</feature>
<protein>
    <recommendedName>
        <fullName evidence="11 12">ATP synthase epsilon chain, chloroplastic</fullName>
    </recommendedName>
    <alternativeName>
        <fullName evidence="11">ATP synthase F1 sector epsilon subunit</fullName>
    </alternativeName>
    <alternativeName>
        <fullName evidence="11">F-ATPase epsilon subunit</fullName>
    </alternativeName>
</protein>
<dbReference type="GeneID" id="36487141"/>
<comment type="subunit">
    <text evidence="11 12">F-type ATPases have 2 components, CF(1) - the catalytic core - and CF(0) - the membrane proton channel. CF(1) has five subunits: alpha(3), beta(3), gamma(1), delta(1), epsilon(1). CF(0) has three main subunits: a, b and c.</text>
</comment>
<dbReference type="GO" id="GO:0005524">
    <property type="term" value="F:ATP binding"/>
    <property type="evidence" value="ECO:0007669"/>
    <property type="project" value="UniProtKB-UniRule"/>
</dbReference>
<dbReference type="Gene3D" id="6.10.140.480">
    <property type="match status" value="1"/>
</dbReference>
<evidence type="ECO:0000256" key="1">
    <source>
        <dbReference type="ARBA" id="ARBA00004170"/>
    </source>
</evidence>
<evidence type="ECO:0000256" key="12">
    <source>
        <dbReference type="RuleBase" id="RU003655"/>
    </source>
</evidence>
<dbReference type="STRING" id="3218.Q6YXR2"/>
<evidence type="ECO:0000256" key="5">
    <source>
        <dbReference type="ARBA" id="ARBA00022781"/>
    </source>
</evidence>
<keyword evidence="3 11" id="KW-0813">Transport</keyword>
<evidence type="ECO:0000256" key="8">
    <source>
        <dbReference type="ARBA" id="ARBA00023136"/>
    </source>
</evidence>
<reference evidence="16" key="1">
    <citation type="book" date="2001" name="PS2001 Proceedings" publisher="International Congress on Photosynthesis S40-009 :0-0; CSIRO Publishing">
        <title>Chloroplast transformation in tobacco and the moss Physcomitrella patens.</title>
        <editorList>
            <person name="Unknown"/>
            <person name="A."/>
        </editorList>
        <authorList>
            <person name="Sugiura C."/>
            <person name="Tsuruya K."/>
            <person name="Aoki S."/>
            <person name="Sugita M."/>
        </authorList>
    </citation>
    <scope>NUCLEOTIDE SEQUENCE</scope>
</reference>
<dbReference type="KEGG" id="ppp:2546801"/>
<reference evidence="16" key="5">
    <citation type="journal article" date="2004" name="J. Plant Physiol.">
        <title>Tissue- and stage-specific RNA editing of rps14 transcripts in moss (Physcomitrella patens) chloroplasts.</title>
        <authorList>
            <person name="Miyata Y."/>
            <person name="Sugita M."/>
        </authorList>
    </citation>
    <scope>NUCLEOTIDE SEQUENCE</scope>
</reference>
<keyword evidence="5 11" id="KW-0375">Hydrogen ion transport</keyword>
<evidence type="ECO:0000256" key="4">
    <source>
        <dbReference type="ARBA" id="ARBA00022640"/>
    </source>
</evidence>
<keyword evidence="8 11" id="KW-0472">Membrane</keyword>
<comment type="similarity">
    <text evidence="2 11 12">Belongs to the ATPase epsilon chain family.</text>
</comment>
<dbReference type="EMBL" id="KY126308">
    <property type="protein sequence ID" value="ARI43981.1"/>
    <property type="molecule type" value="Genomic_DNA"/>
</dbReference>
<evidence type="ECO:0000259" key="13">
    <source>
        <dbReference type="Pfam" id="PF00401"/>
    </source>
</evidence>
<keyword evidence="7 11" id="KW-0793">Thylakoid</keyword>
<evidence type="ECO:0000256" key="9">
    <source>
        <dbReference type="ARBA" id="ARBA00023196"/>
    </source>
</evidence>
<dbReference type="InParanoid" id="Q6YXR2"/>
<reference evidence="15" key="8">
    <citation type="submission" date="2016-11" db="EMBL/GenBank/DDBJ databases">
        <authorList>
            <person name="Jaros S."/>
            <person name="Januszkiewicz K."/>
            <person name="Wedrychowicz H."/>
        </authorList>
    </citation>
    <scope>NUCLEOTIDE SEQUENCE</scope>
</reference>
<proteinExistence type="inferred from homology"/>
<evidence type="ECO:0000256" key="2">
    <source>
        <dbReference type="ARBA" id="ARBA00005712"/>
    </source>
</evidence>
<evidence type="ECO:0000256" key="11">
    <source>
        <dbReference type="HAMAP-Rule" id="MF_00530"/>
    </source>
</evidence>
<evidence type="ECO:0000256" key="3">
    <source>
        <dbReference type="ARBA" id="ARBA00022448"/>
    </source>
</evidence>
<evidence type="ECO:0000259" key="14">
    <source>
        <dbReference type="Pfam" id="PF02823"/>
    </source>
</evidence>
<dbReference type="GO" id="GO:0045259">
    <property type="term" value="C:proton-transporting ATP synthase complex"/>
    <property type="evidence" value="ECO:0007669"/>
    <property type="project" value="UniProtKB-KW"/>
</dbReference>
<dbReference type="Pfam" id="PF00401">
    <property type="entry name" value="ATP-synt_DE"/>
    <property type="match status" value="1"/>
</dbReference>
<dbReference type="OrthoDB" id="423436at2759"/>
<dbReference type="Proteomes" id="UP000006727">
    <property type="component" value="Chloroplast"/>
</dbReference>
<evidence type="ECO:0000313" key="15">
    <source>
        <dbReference type="EMBL" id="ARI43981.1"/>
    </source>
</evidence>
<dbReference type="Gene3D" id="2.60.15.10">
    <property type="entry name" value="F0F1 ATP synthase delta/epsilon subunit, N-terminal"/>
    <property type="match status" value="1"/>
</dbReference>
<evidence type="ECO:0000313" key="16">
    <source>
        <dbReference type="EMBL" id="BAC85046.1"/>
    </source>
</evidence>
<evidence type="ECO:0000256" key="6">
    <source>
        <dbReference type="ARBA" id="ARBA00023065"/>
    </source>
</evidence>
<dbReference type="FunFam" id="2.60.15.10:FF:000002">
    <property type="entry name" value="ATP synthase epsilon chain, chloroplastic"/>
    <property type="match status" value="1"/>
</dbReference>
<keyword evidence="4 12" id="KW-0934">Plastid</keyword>
<keyword evidence="16" id="KW-0150">Chloroplast</keyword>
<dbReference type="HAMAP" id="MF_00530">
    <property type="entry name" value="ATP_synth_epsil_bac"/>
    <property type="match status" value="1"/>
</dbReference>
<name>Q6YXR2_PHYPA</name>
<gene>
    <name evidence="11 16" type="primary">atpE</name>
    <name evidence="15" type="ORF">Pp3P_360V3</name>
</gene>
<keyword evidence="17" id="KW-1185">Reference proteome</keyword>
<evidence type="ECO:0000256" key="7">
    <source>
        <dbReference type="ARBA" id="ARBA00023078"/>
    </source>
</evidence>
<dbReference type="EMBL" id="AP005672">
    <property type="protein sequence ID" value="BAC85046.1"/>
    <property type="molecule type" value="Genomic_DNA"/>
</dbReference>
<feature type="domain" description="ATP synthase F1 complex delta/epsilon subunit N-terminal" evidence="14">
    <location>
        <begin position="4"/>
        <end position="82"/>
    </location>
</feature>
<keyword evidence="6 11" id="KW-0406">Ion transport</keyword>
<evidence type="ECO:0000313" key="17">
    <source>
        <dbReference type="Proteomes" id="UP000006727"/>
    </source>
</evidence>
<keyword evidence="9 11" id="KW-0139">CF(1)</keyword>
<dbReference type="InterPro" id="IPR001469">
    <property type="entry name" value="ATP_synth_F1_dsu/esu"/>
</dbReference>
<reference evidence="16" key="7">
    <citation type="journal article" date="2005" name="Plant Biol.">
        <title>Transcript profiling in plastid arginine tRNA-CCG gene knockout moss: construction of Physcomitrella patens plastid DNA microarray.</title>
        <authorList>
            <person name="Nakamura T."/>
            <person name="Sugiura C."/>
            <person name="Kobayashi Y."/>
            <person name="Sugita M."/>
        </authorList>
    </citation>
    <scope>NUCLEOTIDE SEQUENCE</scope>
</reference>
<accession>Q6YXR2</accession>
<evidence type="ECO:0000256" key="10">
    <source>
        <dbReference type="ARBA" id="ARBA00023310"/>
    </source>
</evidence>
<dbReference type="InterPro" id="IPR036771">
    <property type="entry name" value="ATPsynth_dsu/esu_N"/>
</dbReference>
<dbReference type="InterPro" id="IPR020547">
    <property type="entry name" value="ATP_synth_F1_esu_C"/>
</dbReference>
<reference evidence="16" key="6">
    <citation type="journal article" date="2004" name="Plant J.">
        <title>Plastid transformation reveals that moss tRNA(Arg)-CCG is not essential for plastid function.</title>
        <authorList>
            <person name="Sugiura C."/>
            <person name="Sugita M."/>
        </authorList>
    </citation>
    <scope>NUCLEOTIDE SEQUENCE</scope>
</reference>
<dbReference type="NCBIfam" id="TIGR01216">
    <property type="entry name" value="ATP_synt_epsi"/>
    <property type="match status" value="1"/>
</dbReference>
<geneLocation type="chloroplast" evidence="16"/>
<dbReference type="SUPFAM" id="SSF51344">
    <property type="entry name" value="Epsilon subunit of F1F0-ATP synthase N-terminal domain"/>
    <property type="match status" value="1"/>
</dbReference>
<dbReference type="GO" id="GO:0015986">
    <property type="term" value="P:proton motive force-driven ATP synthesis"/>
    <property type="evidence" value="ECO:0000318"/>
    <property type="project" value="GO_Central"/>
</dbReference>
<dbReference type="FunCoup" id="Q6YXR2">
    <property type="interactions" value="511"/>
</dbReference>
<organism evidence="16 17">
    <name type="scientific">Physcomitrium patens</name>
    <name type="common">Spreading-leaved earth moss</name>
    <name type="synonym">Physcomitrella patens</name>
    <dbReference type="NCBI Taxonomy" id="3218"/>
    <lineage>
        <taxon>Eukaryota</taxon>
        <taxon>Viridiplantae</taxon>
        <taxon>Streptophyta</taxon>
        <taxon>Embryophyta</taxon>
        <taxon>Bryophyta</taxon>
        <taxon>Bryophytina</taxon>
        <taxon>Bryopsida</taxon>
        <taxon>Funariidae</taxon>
        <taxon>Funariales</taxon>
        <taxon>Funariaceae</taxon>
        <taxon>Physcomitrium</taxon>
    </lineage>
</organism>
<comment type="function">
    <text evidence="11 12">Produces ATP from ADP in the presence of a proton gradient across the membrane.</text>
</comment>
<dbReference type="PANTHER" id="PTHR13822">
    <property type="entry name" value="ATP SYNTHASE DELTA/EPSILON CHAIN"/>
    <property type="match status" value="1"/>
</dbReference>
<reference evidence="16" key="4">
    <citation type="journal article" date="2004" name="Hikobia">
        <title>Molecular evidence of an rpoA gene in the basal moss chloroplast genomes: rpoA is a useful molecular marker for phylogenetic analysis of mosses.</title>
        <authorList>
            <person name="Sugita M."/>
            <person name="Sugiura C."/>
            <person name="Arikawa T."/>
            <person name="Higuchi M."/>
        </authorList>
    </citation>
    <scope>NUCLEOTIDE SEQUENCE</scope>
</reference>
<dbReference type="PANTHER" id="PTHR13822:SF10">
    <property type="entry name" value="ATP SYNTHASE EPSILON CHAIN, CHLOROPLASTIC"/>
    <property type="match status" value="1"/>
</dbReference>
<dbReference type="InterPro" id="IPR020546">
    <property type="entry name" value="ATP_synth_F1_dsu/esu_N"/>
</dbReference>
<reference evidence="16" key="2">
    <citation type="journal article" date="2002" name="Biochim. Biophys. Acta">
        <title>Chloroplast ribosomal S14 protein transcript is edited to create a translation initiation codon in the moss Physcomitrella patens.</title>
        <authorList>
            <person name="Miyata Y."/>
            <person name="Sugiura C."/>
            <person name="Kobayashi Y."/>
            <person name="Hagiwara M."/>
            <person name="Sugita M."/>
        </authorList>
    </citation>
    <scope>NUCLEOTIDE SEQUENCE</scope>
</reference>
<reference evidence="16 17" key="3">
    <citation type="journal article" date="2003" name="Nucleic Acids Res.">
        <title>Complete chloroplast DNA sequence of the moss Physcomitrella patens: evidence for the loss and relocation of rpoA from the chloroplast to the nucleus.</title>
        <authorList>
            <person name="Sugiura C."/>
            <person name="Kobayashi Y."/>
            <person name="Setsuyuki A."/>
            <person name="Sugita C."/>
            <person name="Sugita M."/>
        </authorList>
    </citation>
    <scope>NUCLEOTIDE SEQUENCE [LARGE SCALE GENOMIC DNA]</scope>
    <source>
        <strain evidence="17">cv. Gransden 2004</strain>
    </source>
</reference>
<dbReference type="Pfam" id="PF02823">
    <property type="entry name" value="ATP-synt_DE_N"/>
    <property type="match status" value="1"/>
</dbReference>
<dbReference type="CDD" id="cd12152">
    <property type="entry name" value="F1-ATPase_delta"/>
    <property type="match status" value="1"/>
</dbReference>
<keyword evidence="10 11" id="KW-0066">ATP synthesis</keyword>
<comment type="subcellular location">
    <subcellularLocation>
        <location evidence="1">Membrane</location>
        <topology evidence="1">Peripheral membrane protein</topology>
    </subcellularLocation>
    <subcellularLocation>
        <location evidence="11">Plastid</location>
        <location evidence="11">Chloroplast thylakoid membrane</location>
        <topology evidence="11">Peripheral membrane protein</topology>
    </subcellularLocation>
</comment>
<sequence>MDTFRLRVIAPDRIIFDSRAAEVILATNTGLVGILPNHAPLLTGLDIGILKIRTNELWSVVAVMGGFAMVHDNDITILVNEAENAKEINLQEAQEIFQLTQTKVSQADGRKENIEANLNLKRAKARLDAIQEGIKEGTAS</sequence>
<dbReference type="GO" id="GO:0046933">
    <property type="term" value="F:proton-transporting ATP synthase activity, rotational mechanism"/>
    <property type="evidence" value="ECO:0007669"/>
    <property type="project" value="UniProtKB-UniRule"/>
</dbReference>
<dbReference type="GO" id="GO:0009535">
    <property type="term" value="C:chloroplast thylakoid membrane"/>
    <property type="evidence" value="ECO:0007669"/>
    <property type="project" value="UniProtKB-SubCell"/>
</dbReference>
<dbReference type="AlphaFoldDB" id="Q6YXR2"/>
<dbReference type="RefSeq" id="YP_009477526.1">
    <property type="nucleotide sequence ID" value="NC_037465.1"/>
</dbReference>